<dbReference type="InterPro" id="IPR030395">
    <property type="entry name" value="GP_PDE_dom"/>
</dbReference>
<dbReference type="GO" id="GO:0006629">
    <property type="term" value="P:lipid metabolic process"/>
    <property type="evidence" value="ECO:0007669"/>
    <property type="project" value="InterPro"/>
</dbReference>
<dbReference type="Pfam" id="PF03009">
    <property type="entry name" value="GDPD"/>
    <property type="match status" value="1"/>
</dbReference>
<dbReference type="EMBL" id="CP079981">
    <property type="protein sequence ID" value="QYA41487.1"/>
    <property type="molecule type" value="Genomic_DNA"/>
</dbReference>
<dbReference type="GO" id="GO:0008081">
    <property type="term" value="F:phosphoric diester hydrolase activity"/>
    <property type="evidence" value="ECO:0007669"/>
    <property type="project" value="InterPro"/>
</dbReference>
<dbReference type="InterPro" id="IPR017946">
    <property type="entry name" value="PLC-like_Pdiesterase_TIM-brl"/>
</dbReference>
<accession>A0AAE7Q667</accession>
<name>A0AAE7Q667_9STAP</name>
<evidence type="ECO:0000313" key="3">
    <source>
        <dbReference type="Proteomes" id="UP000826802"/>
    </source>
</evidence>
<reference evidence="2 3" key="1">
    <citation type="submission" date="2021-07" db="EMBL/GenBank/DDBJ databases">
        <title>Prevalence and characterization of methicillin-resistant Macrococcus spp. in food producing animals and meat in Switzerland in 2019.</title>
        <authorList>
            <person name="Keller J.E."/>
            <person name="Schwendener S."/>
            <person name="Neuenschwander J."/>
            <person name="Overesch G."/>
            <person name="Perreten V."/>
        </authorList>
    </citation>
    <scope>NUCLEOTIDE SEQUENCE [LARGE SCALE GENOMIC DNA]</scope>
    <source>
        <strain evidence="2 3">19Msa0936</strain>
    </source>
</reference>
<evidence type="ECO:0000259" key="1">
    <source>
        <dbReference type="PROSITE" id="PS51704"/>
    </source>
</evidence>
<dbReference type="AlphaFoldDB" id="A0AAE7Q667"/>
<dbReference type="PANTHER" id="PTHR46211">
    <property type="entry name" value="GLYCEROPHOSPHORYL DIESTER PHOSPHODIESTERASE"/>
    <property type="match status" value="1"/>
</dbReference>
<evidence type="ECO:0000313" key="2">
    <source>
        <dbReference type="EMBL" id="QYA41487.1"/>
    </source>
</evidence>
<dbReference type="Gene3D" id="3.20.20.190">
    <property type="entry name" value="Phosphatidylinositol (PI) phosphodiesterase"/>
    <property type="match status" value="1"/>
</dbReference>
<sequence length="244" mass="28171">MTKVIGHRGYAALYPENTMLSFKKAYEHGADGIELDIHMSVDKEIIVIHDPSLNRTTNQKGRVNQLTLDKIKNARIKNGLFKITDEQVPTLKEVMDWIITTDMTLNIEIKGVTEGVLEDGLLKLLSHYDMKERIIISSFNLESLLYIEKIDSSYETALLTDKDLGEPWIYLESHGIKSVHPYGKSYMTDAKRQEVVRYNLPARVYTVNRAKEIQYWLEEEIDAIITDEVEVAVKLKKDYLLKQH</sequence>
<keyword evidence="3" id="KW-1185">Reference proteome</keyword>
<proteinExistence type="predicted"/>
<dbReference type="SUPFAM" id="SSF51695">
    <property type="entry name" value="PLC-like phosphodiesterases"/>
    <property type="match status" value="1"/>
</dbReference>
<dbReference type="GeneID" id="99097796"/>
<gene>
    <name evidence="2" type="ORF">KYI11_07495</name>
</gene>
<dbReference type="RefSeq" id="WP_203545526.1">
    <property type="nucleotide sequence ID" value="NZ_CP054482.1"/>
</dbReference>
<organism evidence="2 3">
    <name type="scientific">Macrococcoides bohemicum</name>
    <dbReference type="NCBI Taxonomy" id="1903056"/>
    <lineage>
        <taxon>Bacteria</taxon>
        <taxon>Bacillati</taxon>
        <taxon>Bacillota</taxon>
        <taxon>Bacilli</taxon>
        <taxon>Bacillales</taxon>
        <taxon>Staphylococcaceae</taxon>
        <taxon>Macrococcoides</taxon>
    </lineage>
</organism>
<dbReference type="Proteomes" id="UP000826802">
    <property type="component" value="Chromosome"/>
</dbReference>
<protein>
    <submittedName>
        <fullName evidence="2">Glycerophosphodiester phosphodiesterase</fullName>
    </submittedName>
</protein>
<feature type="domain" description="GP-PDE" evidence="1">
    <location>
        <begin position="2"/>
        <end position="236"/>
    </location>
</feature>
<dbReference type="PANTHER" id="PTHR46211:SF1">
    <property type="entry name" value="GLYCEROPHOSPHODIESTER PHOSPHODIESTERASE, CYTOPLASMIC"/>
    <property type="match status" value="1"/>
</dbReference>
<dbReference type="PROSITE" id="PS51704">
    <property type="entry name" value="GP_PDE"/>
    <property type="match status" value="1"/>
</dbReference>